<name>A0A2M4DAN7_ANODA</name>
<sequence>MPHLRFSCCIACNFFLIRAFIFLVKYNYHGTTNRATRPTGPRVGWSCYLHRRYDGDVGFNVHSKARSPSAI</sequence>
<dbReference type="AlphaFoldDB" id="A0A2M4DAN7"/>
<accession>A0A2M4DAN7</accession>
<protein>
    <submittedName>
        <fullName evidence="1">Putative secreted protein</fullName>
    </submittedName>
</protein>
<evidence type="ECO:0000313" key="1">
    <source>
        <dbReference type="EMBL" id="MBW74626.1"/>
    </source>
</evidence>
<reference evidence="1" key="1">
    <citation type="submission" date="2018-01" db="EMBL/GenBank/DDBJ databases">
        <title>An insight into the sialome of Amazonian anophelines.</title>
        <authorList>
            <person name="Ribeiro J.M."/>
            <person name="Scarpassa V."/>
            <person name="Calvo E."/>
        </authorList>
    </citation>
    <scope>NUCLEOTIDE SEQUENCE</scope>
</reference>
<dbReference type="EMBL" id="GGFL01010448">
    <property type="protein sequence ID" value="MBW74626.1"/>
    <property type="molecule type" value="Transcribed_RNA"/>
</dbReference>
<organism evidence="1">
    <name type="scientific">Anopheles darlingi</name>
    <name type="common">Mosquito</name>
    <dbReference type="NCBI Taxonomy" id="43151"/>
    <lineage>
        <taxon>Eukaryota</taxon>
        <taxon>Metazoa</taxon>
        <taxon>Ecdysozoa</taxon>
        <taxon>Arthropoda</taxon>
        <taxon>Hexapoda</taxon>
        <taxon>Insecta</taxon>
        <taxon>Pterygota</taxon>
        <taxon>Neoptera</taxon>
        <taxon>Endopterygota</taxon>
        <taxon>Diptera</taxon>
        <taxon>Nematocera</taxon>
        <taxon>Culicoidea</taxon>
        <taxon>Culicidae</taxon>
        <taxon>Anophelinae</taxon>
        <taxon>Anopheles</taxon>
    </lineage>
</organism>
<proteinExistence type="predicted"/>